<sequence>MAAPPAKRQRKLVVLSSSDNEESFITSPSVEINSPEKKNKPMLVVSRENPSKRVKTTTTSMRAKPEPSEKGNTRAPSRRSKKDSKVEVSSPSPQKKARQQKQQQQGEPTRSLHNFFQPATDEQRWSFSKSDAGSRQGQHGSSFAEELEDDLIEDDWLEDDWIEDDVLGDASGPQKLTIRDSVKKHDSKAPKPASRASKRFILDDDPPVKRTEVTSTEETDRRPWSEKYAPHVIDHLAVHKKKVADVREWLSAALSGRSRHKILVLHGPAGCGKTTTVSLLSDELKFDIIDWKSPFSTDSGNGQYTSLSAQLDDFLSQLNGFSGLDLSYSSASSSSSSSSASKSSISKQTPGQTARKRVILIEEFPANLSWGSTTLSLFQTSLRRYLASSSPGSRSIFGSTTDTTPPIVIIISETMLGSSGSTSENLTAHRLLGPEVYTHPGATTIEFNPIAPTFMLKALQVILKKETNKSGRREIPGTEVLKKLSELGDIRSAISALEFLCVRDVRGSQGWSGRASWKSTTKSTVPLTAMEKESLELITQRETSLGLFHAVGKVVYNKRDENVDPGQQQEIHVAPPGHLLHLDRPKVSQVSVEDMMDKTGTDVHTFTAALHENYPPSCDGSSFTETLEGCIEYLSDSDILGSETRSFLFNSRNGIGTARTRFLGYGASIDRLRQDEISFYVAVRGLLFSLPYPVRRKIEQQSASAAKGKHVGPFKLYYPTSQRLWKDIEQVDGLVNLWERQLLLDPSGIRRPGHSLAAGRDGGVASWKTNAMNANLSLNTAKQRDDESQQMPFMMSREDMLLHYLPYLSKIMGDTRTPPRGLDRITQFSGIHAPKEEDFLDDDMQEDVEATNGHRAGIRSLDTNEVVQKKEEQLFLSDDDIED</sequence>
<evidence type="ECO:0000256" key="8">
    <source>
        <dbReference type="SAM" id="MobiDB-lite"/>
    </source>
</evidence>
<comment type="similarity">
    <text evidence="2">Belongs to the rad17/RAD24 family.</text>
</comment>
<evidence type="ECO:0000313" key="11">
    <source>
        <dbReference type="Proteomes" id="UP000001294"/>
    </source>
</evidence>
<feature type="region of interest" description="Disordered" evidence="8">
    <location>
        <begin position="1"/>
        <end position="149"/>
    </location>
</feature>
<feature type="compositionally biased region" description="Polar residues" evidence="8">
    <location>
        <begin position="15"/>
        <end position="32"/>
    </location>
</feature>
<dbReference type="PANTHER" id="PTHR12172">
    <property type="entry name" value="CELL CYCLE CHECKPOINT PROTEIN RAD17"/>
    <property type="match status" value="1"/>
</dbReference>
<evidence type="ECO:0000256" key="1">
    <source>
        <dbReference type="ARBA" id="ARBA00004123"/>
    </source>
</evidence>
<dbReference type="Proteomes" id="UP000001294">
    <property type="component" value="Unassembled WGS sequence"/>
</dbReference>
<dbReference type="GO" id="GO:0003682">
    <property type="term" value="F:chromatin binding"/>
    <property type="evidence" value="ECO:0007669"/>
    <property type="project" value="TreeGrafter"/>
</dbReference>
<dbReference type="GO" id="GO:0033314">
    <property type="term" value="P:mitotic DNA replication checkpoint signaling"/>
    <property type="evidence" value="ECO:0007669"/>
    <property type="project" value="TreeGrafter"/>
</dbReference>
<keyword evidence="11" id="KW-1185">Reference proteome</keyword>
<dbReference type="HOGENOM" id="CLU_006397_0_0_1"/>
<dbReference type="SUPFAM" id="SSF52540">
    <property type="entry name" value="P-loop containing nucleoside triphosphate hydrolases"/>
    <property type="match status" value="1"/>
</dbReference>
<protein>
    <submittedName>
        <fullName evidence="10">Cell cycle checkpoint protein Rad17, putative</fullName>
    </submittedName>
</protein>
<keyword evidence="6" id="KW-0539">Nucleus</keyword>
<evidence type="ECO:0000259" key="9">
    <source>
        <dbReference type="Pfam" id="PF25812"/>
    </source>
</evidence>
<dbReference type="PANTHER" id="PTHR12172:SF0">
    <property type="entry name" value="CELL CYCLE CHECKPOINT PROTEIN RAD17"/>
    <property type="match status" value="1"/>
</dbReference>
<dbReference type="Pfam" id="PF25812">
    <property type="entry name" value="RAD24_helical"/>
    <property type="match status" value="1"/>
</dbReference>
<dbReference type="PhylomeDB" id="B6QMJ8"/>
<feature type="compositionally biased region" description="Basic and acidic residues" evidence="8">
    <location>
        <begin position="177"/>
        <end position="189"/>
    </location>
</feature>
<dbReference type="Gene3D" id="3.40.50.300">
    <property type="entry name" value="P-loop containing nucleotide triphosphate hydrolases"/>
    <property type="match status" value="1"/>
</dbReference>
<evidence type="ECO:0000256" key="7">
    <source>
        <dbReference type="ARBA" id="ARBA00023306"/>
    </source>
</evidence>
<evidence type="ECO:0000256" key="3">
    <source>
        <dbReference type="ARBA" id="ARBA00022741"/>
    </source>
</evidence>
<dbReference type="Pfam" id="PF03215">
    <property type="entry name" value="Rad17"/>
    <property type="match status" value="1"/>
</dbReference>
<feature type="domain" description="Checkpoint protein RAD24-like helical bundle" evidence="9">
    <location>
        <begin position="542"/>
        <end position="647"/>
    </location>
</feature>
<feature type="compositionally biased region" description="Acidic residues" evidence="8">
    <location>
        <begin position="838"/>
        <end position="849"/>
    </location>
</feature>
<reference evidence="11" key="1">
    <citation type="journal article" date="2015" name="Genome Announc.">
        <title>Genome sequence of the AIDS-associated pathogen Penicillium marneffei (ATCC18224) and its near taxonomic relative Talaromyces stipitatus (ATCC10500).</title>
        <authorList>
            <person name="Nierman W.C."/>
            <person name="Fedorova-Abrams N.D."/>
            <person name="Andrianopoulos A."/>
        </authorList>
    </citation>
    <scope>NUCLEOTIDE SEQUENCE [LARGE SCALE GENOMIC DNA]</scope>
    <source>
        <strain evidence="11">ATCC 18224 / CBS 334.59 / QM 7333</strain>
    </source>
</reference>
<dbReference type="EMBL" id="DS995903">
    <property type="protein sequence ID" value="EEA22286.1"/>
    <property type="molecule type" value="Genomic_DNA"/>
</dbReference>
<name>B6QMJ8_TALMQ</name>
<keyword evidence="5" id="KW-0067">ATP-binding</keyword>
<dbReference type="InterPro" id="IPR027417">
    <property type="entry name" value="P-loop_NTPase"/>
</dbReference>
<dbReference type="InterPro" id="IPR004582">
    <property type="entry name" value="Checkpoint_prot_Rad17_Rad24"/>
</dbReference>
<proteinExistence type="inferred from homology"/>
<feature type="compositionally biased region" description="Basic and acidic residues" evidence="8">
    <location>
        <begin position="63"/>
        <end position="72"/>
    </location>
</feature>
<dbReference type="AlphaFoldDB" id="B6QMJ8"/>
<feature type="region of interest" description="Disordered" evidence="8">
    <location>
        <begin position="165"/>
        <end position="199"/>
    </location>
</feature>
<comment type="subcellular location">
    <subcellularLocation>
        <location evidence="1">Nucleus</location>
    </subcellularLocation>
</comment>
<dbReference type="InterPro" id="IPR057927">
    <property type="entry name" value="RAD24-like_helical"/>
</dbReference>
<dbReference type="VEuPathDB" id="FungiDB:PMAA_060650"/>
<feature type="region of interest" description="Disordered" evidence="8">
    <location>
        <begin position="835"/>
        <end position="864"/>
    </location>
</feature>
<evidence type="ECO:0000313" key="10">
    <source>
        <dbReference type="EMBL" id="EEA22286.1"/>
    </source>
</evidence>
<keyword evidence="3" id="KW-0547">Nucleotide-binding</keyword>
<evidence type="ECO:0000256" key="6">
    <source>
        <dbReference type="ARBA" id="ARBA00023242"/>
    </source>
</evidence>
<evidence type="ECO:0000256" key="2">
    <source>
        <dbReference type="ARBA" id="ARBA00006168"/>
    </source>
</evidence>
<gene>
    <name evidence="10" type="ORF">PMAA_060650</name>
</gene>
<dbReference type="GO" id="GO:0003689">
    <property type="term" value="F:DNA clamp loader activity"/>
    <property type="evidence" value="ECO:0007669"/>
    <property type="project" value="TreeGrafter"/>
</dbReference>
<dbReference type="GO" id="GO:0000077">
    <property type="term" value="P:DNA damage checkpoint signaling"/>
    <property type="evidence" value="ECO:0007669"/>
    <property type="project" value="TreeGrafter"/>
</dbReference>
<organism evidence="10 11">
    <name type="scientific">Talaromyces marneffei (strain ATCC 18224 / CBS 334.59 / QM 7333)</name>
    <name type="common">Penicillium marneffei</name>
    <dbReference type="NCBI Taxonomy" id="441960"/>
    <lineage>
        <taxon>Eukaryota</taxon>
        <taxon>Fungi</taxon>
        <taxon>Dikarya</taxon>
        <taxon>Ascomycota</taxon>
        <taxon>Pezizomycotina</taxon>
        <taxon>Eurotiomycetes</taxon>
        <taxon>Eurotiomycetidae</taxon>
        <taxon>Eurotiales</taxon>
        <taxon>Trichocomaceae</taxon>
        <taxon>Talaromyces</taxon>
        <taxon>Talaromyces sect. Talaromyces</taxon>
    </lineage>
</organism>
<keyword evidence="4" id="KW-0227">DNA damage</keyword>
<feature type="compositionally biased region" description="Polar residues" evidence="8">
    <location>
        <begin position="125"/>
        <end position="141"/>
    </location>
</feature>
<evidence type="ECO:0000256" key="4">
    <source>
        <dbReference type="ARBA" id="ARBA00022763"/>
    </source>
</evidence>
<dbReference type="GO" id="GO:0006281">
    <property type="term" value="P:DNA repair"/>
    <property type="evidence" value="ECO:0007669"/>
    <property type="project" value="InterPro"/>
</dbReference>
<accession>B6QMJ8</accession>
<dbReference type="STRING" id="441960.B6QMJ8"/>
<dbReference type="GO" id="GO:0005524">
    <property type="term" value="F:ATP binding"/>
    <property type="evidence" value="ECO:0007669"/>
    <property type="project" value="UniProtKB-KW"/>
</dbReference>
<dbReference type="GO" id="GO:0005634">
    <property type="term" value="C:nucleus"/>
    <property type="evidence" value="ECO:0007669"/>
    <property type="project" value="UniProtKB-SubCell"/>
</dbReference>
<dbReference type="OrthoDB" id="10265971at2759"/>
<keyword evidence="7" id="KW-0131">Cell cycle</keyword>
<evidence type="ECO:0000256" key="5">
    <source>
        <dbReference type="ARBA" id="ARBA00022840"/>
    </source>
</evidence>